<dbReference type="Gene3D" id="4.10.280.10">
    <property type="entry name" value="Helix-loop-helix DNA-binding domain"/>
    <property type="match status" value="1"/>
</dbReference>
<dbReference type="SMART" id="SM00353">
    <property type="entry name" value="HLH"/>
    <property type="match status" value="1"/>
</dbReference>
<feature type="region of interest" description="Disordered" evidence="3">
    <location>
        <begin position="198"/>
        <end position="238"/>
    </location>
</feature>
<proteinExistence type="predicted"/>
<dbReference type="PANTHER" id="PTHR10328">
    <property type="entry name" value="PROTEIN MAX MYC-ASSOCIATED FACTOR X"/>
    <property type="match status" value="1"/>
</dbReference>
<dbReference type="GO" id="GO:0003700">
    <property type="term" value="F:DNA-binding transcription factor activity"/>
    <property type="evidence" value="ECO:0007669"/>
    <property type="project" value="TreeGrafter"/>
</dbReference>
<dbReference type="GO" id="GO:0045944">
    <property type="term" value="P:positive regulation of transcription by RNA polymerase II"/>
    <property type="evidence" value="ECO:0007669"/>
    <property type="project" value="TreeGrafter"/>
</dbReference>
<protein>
    <recommendedName>
        <fullName evidence="4">BHLH domain-containing protein</fullName>
    </recommendedName>
</protein>
<keyword evidence="2" id="KW-0539">Nucleus</keyword>
<sequence>MSLIPPHQYPPVYAPSPHGGLALSTSPPPPPSPDMYDPLSPPISGSDTSADGIYNHSNSSGTGSPSSSRGTSLVHRHIRYNPTSSPTSSSGRRRSRSQDSDEEDMGAHFTENLAHSRKEATRRQRIEAEQRRRDELRDGYAKLKDVLPVSNQKSSKVSLLERATNHIVALENTNKELVARIEALEQEMQRLRSINEKISLTASSPSTFDGRPLSPPPDPPVIKEAPSDHSSPSASEGY</sequence>
<dbReference type="InterPro" id="IPR036638">
    <property type="entry name" value="HLH_DNA-bd_sf"/>
</dbReference>
<feature type="domain" description="BHLH" evidence="4">
    <location>
        <begin position="120"/>
        <end position="170"/>
    </location>
</feature>
<dbReference type="OrthoDB" id="5778525at2759"/>
<feature type="compositionally biased region" description="Polar residues" evidence="3">
    <location>
        <begin position="228"/>
        <end position="238"/>
    </location>
</feature>
<dbReference type="GO" id="GO:0003677">
    <property type="term" value="F:DNA binding"/>
    <property type="evidence" value="ECO:0007669"/>
    <property type="project" value="UniProtKB-KW"/>
</dbReference>
<reference evidence="5" key="1">
    <citation type="submission" date="2020-11" db="EMBL/GenBank/DDBJ databases">
        <authorList>
            <consortium name="DOE Joint Genome Institute"/>
            <person name="Ahrendt S."/>
            <person name="Riley R."/>
            <person name="Andreopoulos W."/>
            <person name="Labutti K."/>
            <person name="Pangilinan J."/>
            <person name="Ruiz-Duenas F.J."/>
            <person name="Barrasa J.M."/>
            <person name="Sanchez-Garcia M."/>
            <person name="Camarero S."/>
            <person name="Miyauchi S."/>
            <person name="Serrano A."/>
            <person name="Linde D."/>
            <person name="Babiker R."/>
            <person name="Drula E."/>
            <person name="Ayuso-Fernandez I."/>
            <person name="Pacheco R."/>
            <person name="Padilla G."/>
            <person name="Ferreira P."/>
            <person name="Barriuso J."/>
            <person name="Kellner H."/>
            <person name="Castanera R."/>
            <person name="Alfaro M."/>
            <person name="Ramirez L."/>
            <person name="Pisabarro A.G."/>
            <person name="Kuo A."/>
            <person name="Tritt A."/>
            <person name="Lipzen A."/>
            <person name="He G."/>
            <person name="Yan M."/>
            <person name="Ng V."/>
            <person name="Cullen D."/>
            <person name="Martin F."/>
            <person name="Rosso M.-N."/>
            <person name="Henrissat B."/>
            <person name="Hibbett D."/>
            <person name="Martinez A.T."/>
            <person name="Grigoriev I.V."/>
        </authorList>
    </citation>
    <scope>NUCLEOTIDE SEQUENCE</scope>
    <source>
        <strain evidence="5">ATCC 90797</strain>
    </source>
</reference>
<dbReference type="AlphaFoldDB" id="A0A9P6AAN6"/>
<evidence type="ECO:0000313" key="6">
    <source>
        <dbReference type="Proteomes" id="UP000807025"/>
    </source>
</evidence>
<comment type="caution">
    <text evidence="5">The sequence shown here is derived from an EMBL/GenBank/DDBJ whole genome shotgun (WGS) entry which is preliminary data.</text>
</comment>
<feature type="compositionally biased region" description="Low complexity" evidence="3">
    <location>
        <begin position="57"/>
        <end position="72"/>
    </location>
</feature>
<keyword evidence="1" id="KW-0238">DNA-binding</keyword>
<name>A0A9P6AAN6_PLEER</name>
<dbReference type="PROSITE" id="PS50888">
    <property type="entry name" value="BHLH"/>
    <property type="match status" value="1"/>
</dbReference>
<evidence type="ECO:0000313" key="5">
    <source>
        <dbReference type="EMBL" id="KAF9502232.1"/>
    </source>
</evidence>
<dbReference type="GO" id="GO:0090575">
    <property type="term" value="C:RNA polymerase II transcription regulator complex"/>
    <property type="evidence" value="ECO:0007669"/>
    <property type="project" value="TreeGrafter"/>
</dbReference>
<feature type="compositionally biased region" description="Basic and acidic residues" evidence="3">
    <location>
        <begin position="114"/>
        <end position="135"/>
    </location>
</feature>
<dbReference type="PANTHER" id="PTHR10328:SF11">
    <property type="entry name" value="MAX-LIKE PROTEIN X"/>
    <property type="match status" value="1"/>
</dbReference>
<feature type="compositionally biased region" description="Polar residues" evidence="3">
    <location>
        <begin position="198"/>
        <end position="207"/>
    </location>
</feature>
<evidence type="ECO:0000256" key="1">
    <source>
        <dbReference type="ARBA" id="ARBA00023125"/>
    </source>
</evidence>
<evidence type="ECO:0000256" key="3">
    <source>
        <dbReference type="SAM" id="MobiDB-lite"/>
    </source>
</evidence>
<accession>A0A9P6AAN6</accession>
<keyword evidence="6" id="KW-1185">Reference proteome</keyword>
<dbReference type="SUPFAM" id="SSF47459">
    <property type="entry name" value="HLH, helix-loop-helix DNA-binding domain"/>
    <property type="match status" value="1"/>
</dbReference>
<gene>
    <name evidence="5" type="ORF">BDN71DRAFT_1378445</name>
</gene>
<evidence type="ECO:0000259" key="4">
    <source>
        <dbReference type="PROSITE" id="PS50888"/>
    </source>
</evidence>
<dbReference type="GO" id="GO:0046983">
    <property type="term" value="F:protein dimerization activity"/>
    <property type="evidence" value="ECO:0007669"/>
    <property type="project" value="InterPro"/>
</dbReference>
<dbReference type="Proteomes" id="UP000807025">
    <property type="component" value="Unassembled WGS sequence"/>
</dbReference>
<dbReference type="InterPro" id="IPR011598">
    <property type="entry name" value="bHLH_dom"/>
</dbReference>
<feature type="region of interest" description="Disordered" evidence="3">
    <location>
        <begin position="1"/>
        <end position="135"/>
    </location>
</feature>
<dbReference type="EMBL" id="MU154521">
    <property type="protein sequence ID" value="KAF9502232.1"/>
    <property type="molecule type" value="Genomic_DNA"/>
</dbReference>
<evidence type="ECO:0000256" key="2">
    <source>
        <dbReference type="ARBA" id="ARBA00023242"/>
    </source>
</evidence>
<dbReference type="Pfam" id="PF00010">
    <property type="entry name" value="HLH"/>
    <property type="match status" value="1"/>
</dbReference>
<organism evidence="5 6">
    <name type="scientific">Pleurotus eryngii</name>
    <name type="common">Boletus of the steppes</name>
    <dbReference type="NCBI Taxonomy" id="5323"/>
    <lineage>
        <taxon>Eukaryota</taxon>
        <taxon>Fungi</taxon>
        <taxon>Dikarya</taxon>
        <taxon>Basidiomycota</taxon>
        <taxon>Agaricomycotina</taxon>
        <taxon>Agaricomycetes</taxon>
        <taxon>Agaricomycetidae</taxon>
        <taxon>Agaricales</taxon>
        <taxon>Pleurotineae</taxon>
        <taxon>Pleurotaceae</taxon>
        <taxon>Pleurotus</taxon>
    </lineage>
</organism>